<feature type="domain" description="Replication protein A OB" evidence="3">
    <location>
        <begin position="334"/>
        <end position="418"/>
    </location>
</feature>
<dbReference type="InterPro" id="IPR031657">
    <property type="entry name" value="REPA_OB_2"/>
</dbReference>
<evidence type="ECO:0000256" key="2">
    <source>
        <dbReference type="SAM" id="MobiDB-lite"/>
    </source>
</evidence>
<dbReference type="InterPro" id="IPR012340">
    <property type="entry name" value="NA-bd_OB-fold"/>
</dbReference>
<dbReference type="FunCoup" id="A0A1D6ME95">
    <property type="interactions" value="3"/>
</dbReference>
<feature type="compositionally biased region" description="Acidic residues" evidence="2">
    <location>
        <begin position="635"/>
        <end position="649"/>
    </location>
</feature>
<feature type="compositionally biased region" description="Basic residues" evidence="2">
    <location>
        <begin position="607"/>
        <end position="618"/>
    </location>
</feature>
<dbReference type="SUPFAM" id="SSF50249">
    <property type="entry name" value="Nucleic acid-binding proteins"/>
    <property type="match status" value="1"/>
</dbReference>
<dbReference type="InParanoid" id="A0A1D6ME95"/>
<dbReference type="AlphaFoldDB" id="A0A1D6ME95"/>
<reference evidence="4" key="1">
    <citation type="submission" date="2015-12" db="EMBL/GenBank/DDBJ databases">
        <title>Update maize B73 reference genome by single molecule sequencing technologies.</title>
        <authorList>
            <consortium name="Maize Genome Sequencing Project"/>
            <person name="Ware D."/>
        </authorList>
    </citation>
    <scope>NUCLEOTIDE SEQUENCE</scope>
    <source>
        <tissue evidence="4">Seedling</tissue>
    </source>
</reference>
<dbReference type="GO" id="GO:0003677">
    <property type="term" value="F:DNA binding"/>
    <property type="evidence" value="ECO:0007669"/>
    <property type="project" value="UniProtKB-KW"/>
</dbReference>
<protein>
    <submittedName>
        <fullName evidence="4">Putative replication protein</fullName>
    </submittedName>
</protein>
<evidence type="ECO:0000256" key="1">
    <source>
        <dbReference type="ARBA" id="ARBA00023125"/>
    </source>
</evidence>
<gene>
    <name evidence="4" type="ORF">ZEAMMB73_Zm00001d039171</name>
</gene>
<dbReference type="PANTHER" id="PTHR47165:SF3">
    <property type="entry name" value="RETROTRANSPOSON-LIKE PROTEIN"/>
    <property type="match status" value="1"/>
</dbReference>
<dbReference type="ExpressionAtlas" id="A0A1D6ME95">
    <property type="expression patterns" value="baseline"/>
</dbReference>
<accession>A0A1D6ME95</accession>
<dbReference type="PANTHER" id="PTHR47165">
    <property type="entry name" value="OS03G0429900 PROTEIN"/>
    <property type="match status" value="1"/>
</dbReference>
<proteinExistence type="predicted"/>
<name>A0A1D6ME95_MAIZE</name>
<sequence>MPSSRAVGRACCHDLDGSNRICDERRGQPELRRTDDAQGRRVGCGRRFAVSQICYVAEGQTRADPLVVLSVSSEAVPATIEHMNTLDQPSASAPAHVSRYAISLRSQQVRQKRPGDKSLLDFPTTVANANRHHRKQRMRRTPASAERACANNGFSLTHVFPKIIFWFHIWCALKKVYEILLAFLLIVSTDGASPPLERSYIELLKETYKDRSYYGGPSDECPHCGAVFWFQERVKSVSAVTQRRLVYNLCCRGGKIVLEPYKCPPTPLCDLLRFDSMMGDILIPSLMVGDCSRTLCLRVSRLWEFLDPQDDSRLLHTDLVLLDEESFCTVFYAIHVLGVVSVISRVSSLHTRGRQAEVMKRTVTISNARDTGPTVDVVLWGERATTFPAEQVHRDSESSPQIIIFVGTLVRSYAGNLLILGFQTYNFQLSSSPNLITVIPKLACLNSAETNHLPVIWDQGKAAAESTVIAVPEHKKLKDIKYLHHFENKKKEWLVIVKVLKIDSSWWYNACKKCLRTTKPHGDTYKCTNNSSGQGSGVAQNKGAAFIREPSLTPESHKVSSSAKCDLQTAPHQGANLLLGTEIITTPPNMQTPSGAAYSVLDGSTNKTHKSVTGKRSRTSPSKKVAKKLFRDDGTGDDDAAGSADVDAE</sequence>
<dbReference type="EMBL" id="CM000782">
    <property type="protein sequence ID" value="AQK88969.1"/>
    <property type="molecule type" value="Genomic_DNA"/>
</dbReference>
<evidence type="ECO:0000313" key="4">
    <source>
        <dbReference type="EMBL" id="AQK88969.1"/>
    </source>
</evidence>
<feature type="region of interest" description="Disordered" evidence="2">
    <location>
        <begin position="602"/>
        <end position="649"/>
    </location>
</feature>
<dbReference type="Pfam" id="PF16900">
    <property type="entry name" value="REPA_OB_2"/>
    <property type="match status" value="1"/>
</dbReference>
<evidence type="ECO:0000259" key="3">
    <source>
        <dbReference type="Pfam" id="PF16900"/>
    </source>
</evidence>
<keyword evidence="1" id="KW-0238">DNA-binding</keyword>
<dbReference type="Gene3D" id="2.40.50.140">
    <property type="entry name" value="Nucleic acid-binding proteins"/>
    <property type="match status" value="2"/>
</dbReference>
<organism evidence="4">
    <name type="scientific">Zea mays</name>
    <name type="common">Maize</name>
    <dbReference type="NCBI Taxonomy" id="4577"/>
    <lineage>
        <taxon>Eukaryota</taxon>
        <taxon>Viridiplantae</taxon>
        <taxon>Streptophyta</taxon>
        <taxon>Embryophyta</taxon>
        <taxon>Tracheophyta</taxon>
        <taxon>Spermatophyta</taxon>
        <taxon>Magnoliopsida</taxon>
        <taxon>Liliopsida</taxon>
        <taxon>Poales</taxon>
        <taxon>Poaceae</taxon>
        <taxon>PACMAD clade</taxon>
        <taxon>Panicoideae</taxon>
        <taxon>Andropogonodae</taxon>
        <taxon>Andropogoneae</taxon>
        <taxon>Tripsacinae</taxon>
        <taxon>Zea</taxon>
    </lineage>
</organism>